<dbReference type="Proteomes" id="UP000472355">
    <property type="component" value="Unassembled WGS sequence"/>
</dbReference>
<sequence length="821" mass="93459">MRNKNKGSSLITVVIIFSILITVGTALVSMTVGDYKMRTKESKRIENLYGSDSGLDVAYDIMVKTFDEAVKFGEFNARKLKIKAEKYSEESGLGPNVDSYKKAKNVLKRAISDIDKDHAKNHKNGTGKCSCKKEKIEAQEKFDEEAERLTEAEFQRCFKVFIKKDSDEVGSKEYIPDNILGESICNHYYRNMKLEEENAGKDVVEKEDFSRINEVKFNEENSKPELFVCNNDKIDELKKITENDSEFTSIKNDFDGISYYSDNDNKGFHINVTSRFIDKGKNDNDVTKNNLRVLQTTYNIVVPDYKDIAFSDSTKKVQSNVSLNNKIMVVGRNMTVNQQNKIAIDGDIFVWGDTPEIANKVYDKYQGGINLKSCDIDFNGEVVTEKTFNIENDVKSNIYGNLYARNVYIGNLKGTQSENSSLAVKESKKENNKVNSEERGQVVIDNDITLKSKNTQVSIDNFYGINDKNIKYGECFNQSTEGTNERTSSSIIINGDEKSNIKINNKAYIMGVAHIDTDPEYQTGESTGVKGNYIAYATPLNNEENFKYYNPLQLLDEENILNKSKHFVNYWKDKLSDIKTGGIQLPDETYSVGAIVYKDKSGKIQVKDSNYRLDIDNKIKEKRLEYASKVYNMGKKVGMDWYDAPYDLPNPIDNIMDLKDIPTDYDLESQGLNNEKAIFNKENNKTIIIKGKNASSLYYDDSNVIEQKDKIVINADNGELNAFIATNGDIIIDGEVNFNGNIITKGNLIIQGNEEKNIKYDKELCDRIKASNNKLFYAVFGYYSDDENIDDDEPSLSNKDEIVVQYDLNKFIKTNIWKIIR</sequence>
<evidence type="ECO:0000313" key="2">
    <source>
        <dbReference type="Proteomes" id="UP000472355"/>
    </source>
</evidence>
<evidence type="ECO:0008006" key="3">
    <source>
        <dbReference type="Google" id="ProtNLM"/>
    </source>
</evidence>
<dbReference type="AlphaFoldDB" id="A0A6M0ST52"/>
<comment type="caution">
    <text evidence="1">The sequence shown here is derived from an EMBL/GenBank/DDBJ whole genome shotgun (WGS) entry which is preliminary data.</text>
</comment>
<organism evidence="1 2">
    <name type="scientific">Clostridium botulinum</name>
    <dbReference type="NCBI Taxonomy" id="1491"/>
    <lineage>
        <taxon>Bacteria</taxon>
        <taxon>Bacillati</taxon>
        <taxon>Bacillota</taxon>
        <taxon>Clostridia</taxon>
        <taxon>Eubacteriales</taxon>
        <taxon>Clostridiaceae</taxon>
        <taxon>Clostridium</taxon>
    </lineage>
</organism>
<gene>
    <name evidence="1" type="ORF">EXM65_13335</name>
</gene>
<accession>A0A6M0ST52</accession>
<reference evidence="1 2" key="1">
    <citation type="submission" date="2019-02" db="EMBL/GenBank/DDBJ databases">
        <title>Genome sequencing of Clostridium botulinum clinical isolates.</title>
        <authorList>
            <person name="Brunt J."/>
            <person name="Van Vliet A.H.M."/>
            <person name="Stringer S.C."/>
            <person name="Grant K.A."/>
            <person name="Carter A.C."/>
            <person name="Peck M.W."/>
        </authorList>
    </citation>
    <scope>NUCLEOTIDE SEQUENCE [LARGE SCALE GENOMIC DNA]</scope>
    <source>
        <strain evidence="1 2">H113700579</strain>
    </source>
</reference>
<evidence type="ECO:0000313" key="1">
    <source>
        <dbReference type="EMBL" id="NFA43534.1"/>
    </source>
</evidence>
<proteinExistence type="predicted"/>
<protein>
    <recommendedName>
        <fullName evidence="3">DUF2572 family protein</fullName>
    </recommendedName>
</protein>
<name>A0A6M0ST52_CLOBO</name>
<dbReference type="EMBL" id="SGKU01000041">
    <property type="protein sequence ID" value="NFA43534.1"/>
    <property type="molecule type" value="Genomic_DNA"/>
</dbReference>